<evidence type="ECO:0000313" key="11">
    <source>
        <dbReference type="EMBL" id="KAK9845595.1"/>
    </source>
</evidence>
<proteinExistence type="predicted"/>
<evidence type="ECO:0000256" key="4">
    <source>
        <dbReference type="ARBA" id="ARBA00022679"/>
    </source>
</evidence>
<keyword evidence="5" id="KW-0418">Kinase</keyword>
<feature type="non-terminal residue" evidence="11">
    <location>
        <position position="1"/>
    </location>
</feature>
<feature type="compositionally biased region" description="Basic and acidic residues" evidence="7">
    <location>
        <begin position="714"/>
        <end position="739"/>
    </location>
</feature>
<dbReference type="PRINTS" id="PR00344">
    <property type="entry name" value="BCTRLSENSOR"/>
</dbReference>
<dbReference type="CDD" id="cd07302">
    <property type="entry name" value="CHD"/>
    <property type="match status" value="1"/>
</dbReference>
<gene>
    <name evidence="11" type="ORF">WJX84_008801</name>
</gene>
<dbReference type="PROSITE" id="PS50110">
    <property type="entry name" value="RESPONSE_REGULATORY"/>
    <property type="match status" value="1"/>
</dbReference>
<dbReference type="PROSITE" id="PS50125">
    <property type="entry name" value="GUANYLATE_CYCLASE_2"/>
    <property type="match status" value="1"/>
</dbReference>
<accession>A0AAW1SGI7</accession>
<evidence type="ECO:0000256" key="2">
    <source>
        <dbReference type="ARBA" id="ARBA00012438"/>
    </source>
</evidence>
<dbReference type="InterPro" id="IPR029787">
    <property type="entry name" value="Nucleotide_cyclase"/>
</dbReference>
<feature type="region of interest" description="Disordered" evidence="7">
    <location>
        <begin position="714"/>
        <end position="748"/>
    </location>
</feature>
<comment type="catalytic activity">
    <reaction evidence="1">
        <text>ATP + protein L-histidine = ADP + protein N-phospho-L-histidine.</text>
        <dbReference type="EC" id="2.7.13.3"/>
    </reaction>
</comment>
<dbReference type="SUPFAM" id="SSF55073">
    <property type="entry name" value="Nucleotide cyclase"/>
    <property type="match status" value="1"/>
</dbReference>
<feature type="modified residue" description="4-aspartylphosphate" evidence="6">
    <location>
        <position position="329"/>
    </location>
</feature>
<dbReference type="InterPro" id="IPR004358">
    <property type="entry name" value="Sig_transdc_His_kin-like_C"/>
</dbReference>
<evidence type="ECO:0000256" key="3">
    <source>
        <dbReference type="ARBA" id="ARBA00022553"/>
    </source>
</evidence>
<dbReference type="Gene3D" id="3.40.50.2300">
    <property type="match status" value="1"/>
</dbReference>
<dbReference type="AlphaFoldDB" id="A0AAW1SGI7"/>
<organism evidence="11 12">
    <name type="scientific">Apatococcus fuscideae</name>
    <dbReference type="NCBI Taxonomy" id="2026836"/>
    <lineage>
        <taxon>Eukaryota</taxon>
        <taxon>Viridiplantae</taxon>
        <taxon>Chlorophyta</taxon>
        <taxon>core chlorophytes</taxon>
        <taxon>Trebouxiophyceae</taxon>
        <taxon>Chlorellales</taxon>
        <taxon>Chlorellaceae</taxon>
        <taxon>Apatococcus</taxon>
    </lineage>
</organism>
<dbReference type="GO" id="GO:0009190">
    <property type="term" value="P:cyclic nucleotide biosynthetic process"/>
    <property type="evidence" value="ECO:0007669"/>
    <property type="project" value="InterPro"/>
</dbReference>
<keyword evidence="4" id="KW-0808">Transferase</keyword>
<dbReference type="InterPro" id="IPR001054">
    <property type="entry name" value="A/G_cyclase"/>
</dbReference>
<evidence type="ECO:0000256" key="1">
    <source>
        <dbReference type="ARBA" id="ARBA00000085"/>
    </source>
</evidence>
<dbReference type="InterPro" id="IPR036890">
    <property type="entry name" value="HATPase_C_sf"/>
</dbReference>
<evidence type="ECO:0000259" key="9">
    <source>
        <dbReference type="PROSITE" id="PS50110"/>
    </source>
</evidence>
<dbReference type="SMART" id="SM00448">
    <property type="entry name" value="REC"/>
    <property type="match status" value="1"/>
</dbReference>
<dbReference type="InterPro" id="IPR003594">
    <property type="entry name" value="HATPase_dom"/>
</dbReference>
<feature type="domain" description="Histidine kinase" evidence="8">
    <location>
        <begin position="1"/>
        <end position="149"/>
    </location>
</feature>
<keyword evidence="3 6" id="KW-0597">Phosphoprotein</keyword>
<evidence type="ECO:0000259" key="10">
    <source>
        <dbReference type="PROSITE" id="PS50125"/>
    </source>
</evidence>
<dbReference type="FunFam" id="3.30.565.10:FF:000010">
    <property type="entry name" value="Sensor histidine kinase RcsC"/>
    <property type="match status" value="1"/>
</dbReference>
<dbReference type="EC" id="2.7.13.3" evidence="2"/>
<dbReference type="SMART" id="SM00044">
    <property type="entry name" value="CYCc"/>
    <property type="match status" value="1"/>
</dbReference>
<evidence type="ECO:0000256" key="7">
    <source>
        <dbReference type="SAM" id="MobiDB-lite"/>
    </source>
</evidence>
<dbReference type="Gene3D" id="3.30.70.1230">
    <property type="entry name" value="Nucleotide cyclase"/>
    <property type="match status" value="1"/>
</dbReference>
<dbReference type="SUPFAM" id="SSF52172">
    <property type="entry name" value="CheY-like"/>
    <property type="match status" value="1"/>
</dbReference>
<protein>
    <recommendedName>
        <fullName evidence="2">histidine kinase</fullName>
        <ecNumber evidence="2">2.7.13.3</ecNumber>
    </recommendedName>
</protein>
<feature type="domain" description="Response regulatory" evidence="9">
    <location>
        <begin position="278"/>
        <end position="396"/>
    </location>
</feature>
<evidence type="ECO:0000259" key="8">
    <source>
        <dbReference type="PROSITE" id="PS50109"/>
    </source>
</evidence>
<dbReference type="InterPro" id="IPR011006">
    <property type="entry name" value="CheY-like_superfamily"/>
</dbReference>
<dbReference type="GO" id="GO:0009927">
    <property type="term" value="F:histidine phosphotransfer kinase activity"/>
    <property type="evidence" value="ECO:0007669"/>
    <property type="project" value="TreeGrafter"/>
</dbReference>
<sequence>VDVSQVVTQVLDTMSHMGKEGVQLVKKLTKVPDIIGDASRITQILFNLVGNALKFTQQGSIVVGLAPSVDGQSVCLTVKDSGVGISADKHVKIFSAFEQGDMSTTRKFGGTGLGLHITKVLVDAHDGTISVASEPGAGATFTVTLPIRLTERHGSVKFSTSPIAKLPKVAAGTFSLKRYTSMAAYPGVSLDITDGDDITSHEQLLASAPGDGSVAALRKEYSTGFGADDVKNPSASGTPLANKLNLTSGEEHVATGTPRLSNVTGLKPIHSTHHGIRLALIIDDDEVARVVVAQCLEPMGYKMASYADPIAALEWLAQQVFLPDVIFLDYMMPGMSGIDWCAKFREQVPRAVVPVIMISAKTDEDSIVKALGAGCNDFLMKPVRREELTARIEIHTTVKQDASWMKGLVSGATNDDTEAMSLLKAIMPERIISKIQNGQKFIAETHKHVVVLFSDIVGFTTLSSTLPTSEIFMMLSNMFAAFDRLVDRFGIYKVETIGDSYMAVAGHDEDAAKAKLGRPVDRMLQMACAMLDVVNDLTMLDGTKVKVRIGMHCGSVFSGVISMKCPRYCFVGDSVNTASRMESNGFPMTIHVSEAFVRDMHDPNLFVPCGPRLIKGKGDMTTYLAKVGQWQLGLDSVAARNDELIPAVQITAAAIPSLPAALQEDTAKLQKEIQGLKRDLLAAQADLDKEKGEAAELLSLIASLEERLKSAEARFGEEQASRGTLHDQPKRHGDRHHSTQDSQSCDVHVPQHKIQPPVGSPRIWSAYCMQDGLGLHSQA</sequence>
<dbReference type="EMBL" id="JALJOV010001608">
    <property type="protein sequence ID" value="KAK9845595.1"/>
    <property type="molecule type" value="Genomic_DNA"/>
</dbReference>
<dbReference type="SMART" id="SM00387">
    <property type="entry name" value="HATPase_c"/>
    <property type="match status" value="1"/>
</dbReference>
<dbReference type="PANTHER" id="PTHR43047:SF72">
    <property type="entry name" value="OSMOSENSING HISTIDINE PROTEIN KINASE SLN1"/>
    <property type="match status" value="1"/>
</dbReference>
<dbReference type="GO" id="GO:0000155">
    <property type="term" value="F:phosphorelay sensor kinase activity"/>
    <property type="evidence" value="ECO:0007669"/>
    <property type="project" value="TreeGrafter"/>
</dbReference>
<dbReference type="Pfam" id="PF00211">
    <property type="entry name" value="Guanylate_cyc"/>
    <property type="match status" value="1"/>
</dbReference>
<keyword evidence="12" id="KW-1185">Reference proteome</keyword>
<name>A0AAW1SGI7_9CHLO</name>
<dbReference type="Gene3D" id="3.30.565.10">
    <property type="entry name" value="Histidine kinase-like ATPase, C-terminal domain"/>
    <property type="match status" value="1"/>
</dbReference>
<dbReference type="Pfam" id="PF02518">
    <property type="entry name" value="HATPase_c"/>
    <property type="match status" value="1"/>
</dbReference>
<evidence type="ECO:0000256" key="6">
    <source>
        <dbReference type="PROSITE-ProRule" id="PRU00169"/>
    </source>
</evidence>
<evidence type="ECO:0000256" key="5">
    <source>
        <dbReference type="ARBA" id="ARBA00022777"/>
    </source>
</evidence>
<dbReference type="CDD" id="cd16922">
    <property type="entry name" value="HATPase_EvgS-ArcB-TorS-like"/>
    <property type="match status" value="1"/>
</dbReference>
<dbReference type="Proteomes" id="UP001485043">
    <property type="component" value="Unassembled WGS sequence"/>
</dbReference>
<dbReference type="PANTHER" id="PTHR43047">
    <property type="entry name" value="TWO-COMPONENT HISTIDINE PROTEIN KINASE"/>
    <property type="match status" value="1"/>
</dbReference>
<dbReference type="GO" id="GO:0005886">
    <property type="term" value="C:plasma membrane"/>
    <property type="evidence" value="ECO:0007669"/>
    <property type="project" value="TreeGrafter"/>
</dbReference>
<feature type="domain" description="Guanylate cyclase" evidence="10">
    <location>
        <begin position="450"/>
        <end position="582"/>
    </location>
</feature>
<dbReference type="SUPFAM" id="SSF55874">
    <property type="entry name" value="ATPase domain of HSP90 chaperone/DNA topoisomerase II/histidine kinase"/>
    <property type="match status" value="1"/>
</dbReference>
<dbReference type="InterPro" id="IPR001789">
    <property type="entry name" value="Sig_transdc_resp-reg_receiver"/>
</dbReference>
<comment type="caution">
    <text evidence="11">The sequence shown here is derived from an EMBL/GenBank/DDBJ whole genome shotgun (WGS) entry which is preliminary data.</text>
</comment>
<evidence type="ECO:0000313" key="12">
    <source>
        <dbReference type="Proteomes" id="UP001485043"/>
    </source>
</evidence>
<reference evidence="11 12" key="1">
    <citation type="journal article" date="2024" name="Nat. Commun.">
        <title>Phylogenomics reveals the evolutionary origins of lichenization in chlorophyte algae.</title>
        <authorList>
            <person name="Puginier C."/>
            <person name="Libourel C."/>
            <person name="Otte J."/>
            <person name="Skaloud P."/>
            <person name="Haon M."/>
            <person name="Grisel S."/>
            <person name="Petersen M."/>
            <person name="Berrin J.G."/>
            <person name="Delaux P.M."/>
            <person name="Dal Grande F."/>
            <person name="Keller J."/>
        </authorList>
    </citation>
    <scope>NUCLEOTIDE SEQUENCE [LARGE SCALE GENOMIC DNA]</scope>
    <source>
        <strain evidence="11 12">SAG 2523</strain>
    </source>
</reference>
<dbReference type="InterPro" id="IPR005467">
    <property type="entry name" value="His_kinase_dom"/>
</dbReference>
<dbReference type="Pfam" id="PF00072">
    <property type="entry name" value="Response_reg"/>
    <property type="match status" value="1"/>
</dbReference>
<dbReference type="PROSITE" id="PS50109">
    <property type="entry name" value="HIS_KIN"/>
    <property type="match status" value="1"/>
</dbReference>